<proteinExistence type="predicted"/>
<keyword evidence="3" id="KW-1185">Reference proteome</keyword>
<dbReference type="PANTHER" id="PTHR43685">
    <property type="entry name" value="GLYCOSYLTRANSFERASE"/>
    <property type="match status" value="1"/>
</dbReference>
<dbReference type="InterPro" id="IPR001173">
    <property type="entry name" value="Glyco_trans_2-like"/>
</dbReference>
<evidence type="ECO:0000259" key="1">
    <source>
        <dbReference type="Pfam" id="PF00535"/>
    </source>
</evidence>
<dbReference type="RefSeq" id="WP_132110191.1">
    <property type="nucleotide sequence ID" value="NZ_SMFO01000004.1"/>
</dbReference>
<evidence type="ECO:0000313" key="2">
    <source>
        <dbReference type="EMBL" id="TDE04555.1"/>
    </source>
</evidence>
<name>A0A4R5D2P7_9FLAO</name>
<feature type="domain" description="Glycosyltransferase 2-like" evidence="1">
    <location>
        <begin position="4"/>
        <end position="142"/>
    </location>
</feature>
<dbReference type="AlphaFoldDB" id="A0A4R5D2P7"/>
<dbReference type="GO" id="GO:0016740">
    <property type="term" value="F:transferase activity"/>
    <property type="evidence" value="ECO:0007669"/>
    <property type="project" value="UniProtKB-KW"/>
</dbReference>
<protein>
    <submittedName>
        <fullName evidence="2">Glycosyltransferase</fullName>
    </submittedName>
</protein>
<dbReference type="InterPro" id="IPR029044">
    <property type="entry name" value="Nucleotide-diphossugar_trans"/>
</dbReference>
<dbReference type="SUPFAM" id="SSF53448">
    <property type="entry name" value="Nucleotide-diphospho-sugar transferases"/>
    <property type="match status" value="1"/>
</dbReference>
<organism evidence="2 3">
    <name type="scientific">Flavobacterium hiemivividum</name>
    <dbReference type="NCBI Taxonomy" id="2541734"/>
    <lineage>
        <taxon>Bacteria</taxon>
        <taxon>Pseudomonadati</taxon>
        <taxon>Bacteroidota</taxon>
        <taxon>Flavobacteriia</taxon>
        <taxon>Flavobacteriales</taxon>
        <taxon>Flavobacteriaceae</taxon>
        <taxon>Flavobacterium</taxon>
    </lineage>
</organism>
<dbReference type="InterPro" id="IPR050834">
    <property type="entry name" value="Glycosyltransf_2"/>
</dbReference>
<gene>
    <name evidence="2" type="ORF">E0F98_07855</name>
</gene>
<accession>A0A4R5D2P7</accession>
<comment type="caution">
    <text evidence="2">The sequence shown here is derived from an EMBL/GenBank/DDBJ whole genome shotgun (WGS) entry which is preliminary data.</text>
</comment>
<dbReference type="Pfam" id="PF00535">
    <property type="entry name" value="Glycos_transf_2"/>
    <property type="match status" value="1"/>
</dbReference>
<keyword evidence="2" id="KW-0808">Transferase</keyword>
<dbReference type="CDD" id="cd06433">
    <property type="entry name" value="GT_2_WfgS_like"/>
    <property type="match status" value="1"/>
</dbReference>
<reference evidence="2 3" key="1">
    <citation type="submission" date="2019-03" db="EMBL/GenBank/DDBJ databases">
        <title>Flavobacterium TSA-D2 sp. nov., isolated from arctic soil.</title>
        <authorList>
            <person name="Chaudhary D.K."/>
        </authorList>
    </citation>
    <scope>NUCLEOTIDE SEQUENCE [LARGE SCALE GENOMIC DNA]</scope>
    <source>
        <strain evidence="2 3">TSA-D2</strain>
    </source>
</reference>
<dbReference type="EMBL" id="SMFO01000004">
    <property type="protein sequence ID" value="TDE04555.1"/>
    <property type="molecule type" value="Genomic_DNA"/>
</dbReference>
<dbReference type="PANTHER" id="PTHR43685:SF2">
    <property type="entry name" value="GLYCOSYLTRANSFERASE 2-LIKE DOMAIN-CONTAINING PROTEIN"/>
    <property type="match status" value="1"/>
</dbReference>
<dbReference type="Proteomes" id="UP000294597">
    <property type="component" value="Unassembled WGS sequence"/>
</dbReference>
<dbReference type="Gene3D" id="3.90.550.10">
    <property type="entry name" value="Spore Coat Polysaccharide Biosynthesis Protein SpsA, Chain A"/>
    <property type="match status" value="1"/>
</dbReference>
<evidence type="ECO:0000313" key="3">
    <source>
        <dbReference type="Proteomes" id="UP000294597"/>
    </source>
</evidence>
<sequence>MKISIITVVYNNDRTIKDALQSVLSQDYKNIEYIVIDGKSTDNTVNLITDFKDRLAYFISEKDSGIYDAMNKGIRAATGDVVGILNSDDLYEDSGVIAAVMEQFNIDLDLDILYGDLVYVKSDDTNKVIRNWKSKAYYNQFFENANVPPHPSLFVKKKVYDEAGLFDLDYKIAADYEFMLRIFKKHNFNSKYFNKLIVRMRLGGASNAGLSSVIKQNKEVLNAWKKNNLNKPFYLMPLRVLRKLAQFLK</sequence>